<evidence type="ECO:0000313" key="2">
    <source>
        <dbReference type="EMBL" id="ACC75342.1"/>
    </source>
</evidence>
<gene>
    <name evidence="2" type="ordered locus">Bphy_6310</name>
</gene>
<keyword evidence="3" id="KW-1185">Reference proteome</keyword>
<accession>B2JWL5</accession>
<organism evidence="2 3">
    <name type="scientific">Paraburkholderia phymatum (strain DSM 17167 / CIP 108236 / LMG 21445 / STM815)</name>
    <name type="common">Burkholderia phymatum</name>
    <dbReference type="NCBI Taxonomy" id="391038"/>
    <lineage>
        <taxon>Bacteria</taxon>
        <taxon>Pseudomonadati</taxon>
        <taxon>Pseudomonadota</taxon>
        <taxon>Betaproteobacteria</taxon>
        <taxon>Burkholderiales</taxon>
        <taxon>Burkholderiaceae</taxon>
        <taxon>Paraburkholderia</taxon>
    </lineage>
</organism>
<dbReference type="KEGG" id="bph:Bphy_6310"/>
<dbReference type="HOGENOM" id="CLU_123292_0_0_4"/>
<dbReference type="AlphaFoldDB" id="B2JWL5"/>
<evidence type="ECO:0000256" key="1">
    <source>
        <dbReference type="SAM" id="Phobius"/>
    </source>
</evidence>
<feature type="transmembrane region" description="Helical" evidence="1">
    <location>
        <begin position="74"/>
        <end position="97"/>
    </location>
</feature>
<geneLocation type="plasmid" evidence="2 3">
    <name>pBPHY01</name>
</geneLocation>
<dbReference type="RefSeq" id="WP_012405501.1">
    <property type="nucleotide sequence ID" value="NC_010625.1"/>
</dbReference>
<keyword evidence="1" id="KW-0472">Membrane</keyword>
<feature type="transmembrane region" description="Helical" evidence="1">
    <location>
        <begin position="43"/>
        <end position="62"/>
    </location>
</feature>
<proteinExistence type="predicted"/>
<protein>
    <submittedName>
        <fullName evidence="2">Integral membrane protein</fullName>
    </submittedName>
</protein>
<dbReference type="EMBL" id="CP001045">
    <property type="protein sequence ID" value="ACC75342.1"/>
    <property type="molecule type" value="Genomic_DNA"/>
</dbReference>
<evidence type="ECO:0000313" key="3">
    <source>
        <dbReference type="Proteomes" id="UP000001192"/>
    </source>
</evidence>
<name>B2JWL5_PARP8</name>
<dbReference type="Proteomes" id="UP000001192">
    <property type="component" value="Plasmid pBPHY01"/>
</dbReference>
<reference evidence="3" key="1">
    <citation type="journal article" date="2014" name="Stand. Genomic Sci.">
        <title>Complete genome sequence of Burkholderia phymatum STM815(T), a broad host range and efficient nitrogen-fixing symbiont of Mimosa species.</title>
        <authorList>
            <person name="Moulin L."/>
            <person name="Klonowska A."/>
            <person name="Caroline B."/>
            <person name="Booth K."/>
            <person name="Vriezen J.A."/>
            <person name="Melkonian R."/>
            <person name="James E.K."/>
            <person name="Young J.P."/>
            <person name="Bena G."/>
            <person name="Hauser L."/>
            <person name="Land M."/>
            <person name="Kyrpides N."/>
            <person name="Bruce D."/>
            <person name="Chain P."/>
            <person name="Copeland A."/>
            <person name="Pitluck S."/>
            <person name="Woyke T."/>
            <person name="Lizotte-Waniewski M."/>
            <person name="Bristow J."/>
            <person name="Riley M."/>
        </authorList>
    </citation>
    <scope>NUCLEOTIDE SEQUENCE [LARGE SCALE GENOMIC DNA]</scope>
    <source>
        <strain evidence="3">DSM 17167 / CIP 108236 / LMG 21445 / STM815</strain>
        <plasmid evidence="3">Plasmid pBPHY01</plasmid>
    </source>
</reference>
<dbReference type="OrthoDB" id="4548241at2"/>
<sequence length="159" mass="17880">MDQRNLFDTPATYRLLRLENLAGLLVALAMLATHYTQVRWWTFVLLFAYIDAIGYLPGAIAYRRAHGRSISQAYYFLYNSTHSLLSGLAVAGIWAIVVGPEWALLAIPIHLFGDRSIFGNFLKPFGVSFEPVAHPAFSRFQSSYASHAVDDERSRDVPL</sequence>
<keyword evidence="2" id="KW-0614">Plasmid</keyword>
<keyword evidence="1" id="KW-1133">Transmembrane helix</keyword>
<keyword evidence="1" id="KW-0812">Transmembrane</keyword>
<feature type="transmembrane region" description="Helical" evidence="1">
    <location>
        <begin position="21"/>
        <end position="37"/>
    </location>
</feature>